<dbReference type="InterPro" id="IPR035906">
    <property type="entry name" value="MetI-like_sf"/>
</dbReference>
<accession>A0A1M7G536</accession>
<dbReference type="GO" id="GO:0005886">
    <property type="term" value="C:plasma membrane"/>
    <property type="evidence" value="ECO:0007669"/>
    <property type="project" value="UniProtKB-SubCell"/>
</dbReference>
<dbReference type="AlphaFoldDB" id="A0A1M7G536"/>
<keyword evidence="11" id="KW-1185">Reference proteome</keyword>
<evidence type="ECO:0000256" key="4">
    <source>
        <dbReference type="ARBA" id="ARBA00022519"/>
    </source>
</evidence>
<feature type="transmembrane region" description="Helical" evidence="8">
    <location>
        <begin position="350"/>
        <end position="376"/>
    </location>
</feature>
<feature type="transmembrane region" description="Helical" evidence="8">
    <location>
        <begin position="145"/>
        <end position="169"/>
    </location>
</feature>
<sequence length="576" mass="61616">MLRLAPALVIALLTLPVAAGLGMILLPAFGYLPVLGGDAASLTPFHMLFAQPGLWRSAALSMASGLVTPFIALSVVVLFLAAGRDSRLDRSIRRLVSPFLAVPHAALAFGLAFLIAPSGLLMRLVSPWLNGVSHPPDALIVNDPLGLSLMAGLILKEIPFLLLMSLAALHQLQPEKRVEIARSLGYAPTVGWLKTVLPVLYPLIRLPVYAVIAYATSNVDMALILGPTLPPTLAVSILGWFNDPDLNRRFMASAAAVLQLGVTLATLLTWWLGERLVARCLRPWLTSGGRRRGEATLRRLGRSGLTGASLTAVAALAGLVMFSFAGFWSFPDALPQTWTFDHWQRVAPMLSGALGNTTLIALAATFMATALVLAVLENEHRQNIRPARAPWLLYVPLIVPQIAFLFGLVVAAESLGVAPQTGLVIAGHLLFVLPYVYLSLADAYRQLDPRWFEVARSLGVSRNAAFWRVRLPLLAAPLLTAFAVGLAISIGQYLPTQLLGAGRVNTVTTEAVALAAGGNRRLISVWALVQAFLPLLGFVLAAALPRLLTSPGRILRGRPPYPANASAPHVIGKKDP</sequence>
<feature type="transmembrane region" description="Helical" evidence="8">
    <location>
        <begin position="190"/>
        <end position="215"/>
    </location>
</feature>
<dbReference type="EMBL" id="LT670847">
    <property type="protein sequence ID" value="SHM11306.1"/>
    <property type="molecule type" value="Genomic_DNA"/>
</dbReference>
<dbReference type="SUPFAM" id="SSF161098">
    <property type="entry name" value="MetI-like"/>
    <property type="match status" value="2"/>
</dbReference>
<keyword evidence="7 8" id="KW-0472">Membrane</keyword>
<feature type="transmembrane region" description="Helical" evidence="8">
    <location>
        <begin position="471"/>
        <end position="494"/>
    </location>
</feature>
<feature type="domain" description="ABC transmembrane type-1" evidence="9">
    <location>
        <begin position="354"/>
        <end position="541"/>
    </location>
</feature>
<dbReference type="InParanoid" id="A0A1M7G536"/>
<evidence type="ECO:0000256" key="8">
    <source>
        <dbReference type="RuleBase" id="RU363032"/>
    </source>
</evidence>
<dbReference type="FunCoup" id="A0A1M7G536">
    <property type="interactions" value="19"/>
</dbReference>
<dbReference type="PROSITE" id="PS50928">
    <property type="entry name" value="ABC_TM1"/>
    <property type="match status" value="2"/>
</dbReference>
<feature type="domain" description="ABC transmembrane type-1" evidence="9">
    <location>
        <begin position="54"/>
        <end position="269"/>
    </location>
</feature>
<dbReference type="GO" id="GO:0055085">
    <property type="term" value="P:transmembrane transport"/>
    <property type="evidence" value="ECO:0007669"/>
    <property type="project" value="InterPro"/>
</dbReference>
<comment type="similarity">
    <text evidence="8">Belongs to the binding-protein-dependent transport system permease family.</text>
</comment>
<feature type="transmembrane region" description="Helical" evidence="8">
    <location>
        <begin position="308"/>
        <end position="330"/>
    </location>
</feature>
<keyword evidence="4" id="KW-0997">Cell inner membrane</keyword>
<evidence type="ECO:0000256" key="1">
    <source>
        <dbReference type="ARBA" id="ARBA00004429"/>
    </source>
</evidence>
<dbReference type="RefSeq" id="WP_079552221.1">
    <property type="nucleotide sequence ID" value="NZ_LT670847.1"/>
</dbReference>
<evidence type="ECO:0000256" key="6">
    <source>
        <dbReference type="ARBA" id="ARBA00022989"/>
    </source>
</evidence>
<protein>
    <submittedName>
        <fullName evidence="10">Putative thiamine transport system permease protein</fullName>
    </submittedName>
</protein>
<feature type="transmembrane region" description="Helical" evidence="8">
    <location>
        <begin position="58"/>
        <end position="83"/>
    </location>
</feature>
<dbReference type="PANTHER" id="PTHR43357:SF4">
    <property type="entry name" value="INNER MEMBRANE ABC TRANSPORTER PERMEASE PROTEIN YDCV"/>
    <property type="match status" value="1"/>
</dbReference>
<keyword evidence="3" id="KW-1003">Cell membrane</keyword>
<gene>
    <name evidence="10" type="ORF">SAMN05878437_1279</name>
</gene>
<evidence type="ECO:0000256" key="2">
    <source>
        <dbReference type="ARBA" id="ARBA00022448"/>
    </source>
</evidence>
<feature type="transmembrane region" description="Helical" evidence="8">
    <location>
        <begin position="250"/>
        <end position="272"/>
    </location>
</feature>
<dbReference type="OrthoDB" id="7852521at2"/>
<evidence type="ECO:0000256" key="3">
    <source>
        <dbReference type="ARBA" id="ARBA00022475"/>
    </source>
</evidence>
<evidence type="ECO:0000256" key="7">
    <source>
        <dbReference type="ARBA" id="ARBA00023136"/>
    </source>
</evidence>
<evidence type="ECO:0000313" key="10">
    <source>
        <dbReference type="EMBL" id="SHM11306.1"/>
    </source>
</evidence>
<dbReference type="STRING" id="29571.SAMN05878437_1279"/>
<evidence type="ECO:0000313" key="11">
    <source>
        <dbReference type="Proteomes" id="UP000190911"/>
    </source>
</evidence>
<feature type="transmembrane region" description="Helical" evidence="8">
    <location>
        <begin position="417"/>
        <end position="438"/>
    </location>
</feature>
<feature type="transmembrane region" description="Helical" evidence="8">
    <location>
        <begin position="523"/>
        <end position="548"/>
    </location>
</feature>
<comment type="subcellular location">
    <subcellularLocation>
        <location evidence="1">Cell inner membrane</location>
        <topology evidence="1">Multi-pass membrane protein</topology>
    </subcellularLocation>
    <subcellularLocation>
        <location evidence="8">Cell membrane</location>
        <topology evidence="8">Multi-pass membrane protein</topology>
    </subcellularLocation>
</comment>
<dbReference type="CDD" id="cd06261">
    <property type="entry name" value="TM_PBP2"/>
    <property type="match status" value="1"/>
</dbReference>
<dbReference type="Pfam" id="PF00528">
    <property type="entry name" value="BPD_transp_1"/>
    <property type="match status" value="1"/>
</dbReference>
<proteinExistence type="inferred from homology"/>
<feature type="transmembrane region" description="Helical" evidence="8">
    <location>
        <begin position="95"/>
        <end position="125"/>
    </location>
</feature>
<keyword evidence="5 8" id="KW-0812">Transmembrane</keyword>
<reference evidence="10 11" key="1">
    <citation type="submission" date="2016-11" db="EMBL/GenBank/DDBJ databases">
        <authorList>
            <person name="Jaros S."/>
            <person name="Januszkiewicz K."/>
            <person name="Wedrychowicz H."/>
        </authorList>
    </citation>
    <scope>NUCLEOTIDE SEQUENCE [LARGE SCALE GENOMIC DNA]</scope>
    <source>
        <strain evidence="10 11">ACAM 12</strain>
    </source>
</reference>
<evidence type="ECO:0000259" key="9">
    <source>
        <dbReference type="PROSITE" id="PS50928"/>
    </source>
</evidence>
<keyword evidence="2 8" id="KW-0813">Transport</keyword>
<dbReference type="Gene3D" id="1.10.3720.10">
    <property type="entry name" value="MetI-like"/>
    <property type="match status" value="2"/>
</dbReference>
<dbReference type="Proteomes" id="UP000190911">
    <property type="component" value="Chromosome I"/>
</dbReference>
<feature type="transmembrane region" description="Helical" evidence="8">
    <location>
        <begin position="391"/>
        <end position="411"/>
    </location>
</feature>
<name>A0A1M7G536_9GAMM</name>
<evidence type="ECO:0000256" key="5">
    <source>
        <dbReference type="ARBA" id="ARBA00022692"/>
    </source>
</evidence>
<keyword evidence="6 8" id="KW-1133">Transmembrane helix</keyword>
<dbReference type="PANTHER" id="PTHR43357">
    <property type="entry name" value="INNER MEMBRANE ABC TRANSPORTER PERMEASE PROTEIN YDCV"/>
    <property type="match status" value="1"/>
</dbReference>
<dbReference type="InterPro" id="IPR000515">
    <property type="entry name" value="MetI-like"/>
</dbReference>
<organism evidence="10 11">
    <name type="scientific">Vreelandella subglaciescola</name>
    <dbReference type="NCBI Taxonomy" id="29571"/>
    <lineage>
        <taxon>Bacteria</taxon>
        <taxon>Pseudomonadati</taxon>
        <taxon>Pseudomonadota</taxon>
        <taxon>Gammaproteobacteria</taxon>
        <taxon>Oceanospirillales</taxon>
        <taxon>Halomonadaceae</taxon>
        <taxon>Vreelandella</taxon>
    </lineage>
</organism>